<protein>
    <recommendedName>
        <fullName evidence="2">DUF402 domain-containing protein</fullName>
    </recommendedName>
</protein>
<accession>A0A4P8XKM5</accession>
<dbReference type="Gene3D" id="2.40.380.10">
    <property type="entry name" value="FomD-like"/>
    <property type="match status" value="1"/>
</dbReference>
<dbReference type="InterPro" id="IPR050212">
    <property type="entry name" value="Ntdp-like"/>
</dbReference>
<evidence type="ECO:0000259" key="2">
    <source>
        <dbReference type="Pfam" id="PF04167"/>
    </source>
</evidence>
<dbReference type="Pfam" id="PF04167">
    <property type="entry name" value="DUF402"/>
    <property type="match status" value="1"/>
</dbReference>
<sequence>MAIGIEDGKAVSYYCNVAMPSIVTETGISFVDLDLDLIKQPGDDWKVVDEDEFASNSIILNYSAELQTSARAALARLLERAVNGIFPFDEHVLGQLPAGYNHQQ</sequence>
<dbReference type="OrthoDB" id="2357011at2"/>
<dbReference type="RefSeq" id="WP_138225855.1">
    <property type="nucleotide sequence ID" value="NZ_CP040396.1"/>
</dbReference>
<gene>
    <name evidence="3" type="ORF">E6C60_2180</name>
</gene>
<keyword evidence="4" id="KW-1185">Reference proteome</keyword>
<dbReference type="InterPro" id="IPR007295">
    <property type="entry name" value="DUF402"/>
</dbReference>
<dbReference type="SUPFAM" id="SSF159234">
    <property type="entry name" value="FomD-like"/>
    <property type="match status" value="1"/>
</dbReference>
<dbReference type="PANTHER" id="PTHR39159">
    <property type="match status" value="1"/>
</dbReference>
<dbReference type="InterPro" id="IPR035930">
    <property type="entry name" value="FomD-like_sf"/>
</dbReference>
<evidence type="ECO:0000313" key="4">
    <source>
        <dbReference type="Proteomes" id="UP000300879"/>
    </source>
</evidence>
<dbReference type="PANTHER" id="PTHR39159:SF1">
    <property type="entry name" value="UPF0374 PROTEIN YGAC"/>
    <property type="match status" value="1"/>
</dbReference>
<feature type="domain" description="DUF402" evidence="2">
    <location>
        <begin position="7"/>
        <end position="82"/>
    </location>
</feature>
<dbReference type="Proteomes" id="UP000300879">
    <property type="component" value="Chromosome"/>
</dbReference>
<dbReference type="KEGG" id="palo:E6C60_2180"/>
<dbReference type="GO" id="GO:0016787">
    <property type="term" value="F:hydrolase activity"/>
    <property type="evidence" value="ECO:0007669"/>
    <property type="project" value="UniProtKB-KW"/>
</dbReference>
<proteinExistence type="predicted"/>
<name>A0A4P8XKM5_9BACL</name>
<reference evidence="3 4" key="1">
    <citation type="submission" date="2019-05" db="EMBL/GenBank/DDBJ databases">
        <authorList>
            <person name="Chen C."/>
        </authorList>
    </citation>
    <scope>NUCLEOTIDE SEQUENCE [LARGE SCALE GENOMIC DNA]</scope>
    <source>
        <strain evidence="3 4">HB172198</strain>
    </source>
</reference>
<dbReference type="AlphaFoldDB" id="A0A4P8XKM5"/>
<organism evidence="3 4">
    <name type="scientific">Paenibacillus algicola</name>
    <dbReference type="NCBI Taxonomy" id="2565926"/>
    <lineage>
        <taxon>Bacteria</taxon>
        <taxon>Bacillati</taxon>
        <taxon>Bacillota</taxon>
        <taxon>Bacilli</taxon>
        <taxon>Bacillales</taxon>
        <taxon>Paenibacillaceae</taxon>
        <taxon>Paenibacillus</taxon>
    </lineage>
</organism>
<dbReference type="EMBL" id="CP040396">
    <property type="protein sequence ID" value="QCT02893.1"/>
    <property type="molecule type" value="Genomic_DNA"/>
</dbReference>
<evidence type="ECO:0000313" key="3">
    <source>
        <dbReference type="EMBL" id="QCT02893.1"/>
    </source>
</evidence>
<keyword evidence="1" id="KW-0378">Hydrolase</keyword>
<evidence type="ECO:0000256" key="1">
    <source>
        <dbReference type="ARBA" id="ARBA00022801"/>
    </source>
</evidence>